<dbReference type="Proteomes" id="UP000288812">
    <property type="component" value="Unassembled WGS sequence"/>
</dbReference>
<evidence type="ECO:0000313" key="7">
    <source>
        <dbReference type="Proteomes" id="UP000288812"/>
    </source>
</evidence>
<dbReference type="PRINTS" id="PR00046">
    <property type="entry name" value="SIGMA70FCT"/>
</dbReference>
<dbReference type="PANTHER" id="PTHR30603:SF47">
    <property type="entry name" value="RNA POLYMERASE SIGMA FACTOR SIGD, CHLOROPLASTIC"/>
    <property type="match status" value="1"/>
</dbReference>
<name>A0A437S6L6_9FIRM</name>
<dbReference type="RefSeq" id="WP_127724525.1">
    <property type="nucleotide sequence ID" value="NZ_RLIH01000007.1"/>
</dbReference>
<keyword evidence="7" id="KW-1185">Reference proteome</keyword>
<sequence length="203" mass="23910">MIDSKDNNRLFKLYAKDKSNIELRNEIVLNNLKLVPYAIKLNGSFKLEYHDYDELLQEGYLKLIEAVEKFDVEKGFTFSSYAVSYLKSVTRNRQDYNKDVSLDTPVKGFEDESLTMEDTIEDETVNIETDSIDRQFSMEIRKALSLNLEVEELRIIKAYYGIEMGRKDVKDIAKHYDLSINELRRIKRRAEGKLKKQDFLKKL</sequence>
<protein>
    <submittedName>
        <fullName evidence="6">Sigma-70 family RNA polymerase sigma factor</fullName>
    </submittedName>
</protein>
<reference evidence="6 7" key="1">
    <citation type="submission" date="2018-11" db="EMBL/GenBank/DDBJ databases">
        <title>Genome sequencing and assembly of Anaerosphaera sp. nov., GS7-6-2.</title>
        <authorList>
            <person name="Rettenmaier R."/>
            <person name="Liebl W."/>
            <person name="Zverlov V."/>
        </authorList>
    </citation>
    <scope>NUCLEOTIDE SEQUENCE [LARGE SCALE GENOMIC DNA]</scope>
    <source>
        <strain evidence="6 7">GS7-6-2</strain>
    </source>
</reference>
<evidence type="ECO:0000256" key="4">
    <source>
        <dbReference type="ARBA" id="ARBA00023163"/>
    </source>
</evidence>
<dbReference type="InterPro" id="IPR007627">
    <property type="entry name" value="RNA_pol_sigma70_r2"/>
</dbReference>
<dbReference type="InterPro" id="IPR050239">
    <property type="entry name" value="Sigma-70_RNA_pol_init_factors"/>
</dbReference>
<feature type="domain" description="RNA polymerase sigma-70 region 2" evidence="5">
    <location>
        <begin position="49"/>
        <end position="91"/>
    </location>
</feature>
<dbReference type="GO" id="GO:0006352">
    <property type="term" value="P:DNA-templated transcription initiation"/>
    <property type="evidence" value="ECO:0007669"/>
    <property type="project" value="InterPro"/>
</dbReference>
<dbReference type="EMBL" id="RLIH01000007">
    <property type="protein sequence ID" value="RVU54659.1"/>
    <property type="molecule type" value="Genomic_DNA"/>
</dbReference>
<dbReference type="GO" id="GO:0003677">
    <property type="term" value="F:DNA binding"/>
    <property type="evidence" value="ECO:0007669"/>
    <property type="project" value="UniProtKB-KW"/>
</dbReference>
<evidence type="ECO:0000256" key="1">
    <source>
        <dbReference type="ARBA" id="ARBA00023015"/>
    </source>
</evidence>
<comment type="caution">
    <text evidence="6">The sequence shown here is derived from an EMBL/GenBank/DDBJ whole genome shotgun (WGS) entry which is preliminary data.</text>
</comment>
<dbReference type="OrthoDB" id="1693255at2"/>
<dbReference type="SUPFAM" id="SSF88659">
    <property type="entry name" value="Sigma3 and sigma4 domains of RNA polymerase sigma factors"/>
    <property type="match status" value="1"/>
</dbReference>
<dbReference type="PANTHER" id="PTHR30603">
    <property type="entry name" value="RNA POLYMERASE SIGMA FACTOR RPO"/>
    <property type="match status" value="1"/>
</dbReference>
<dbReference type="Gene3D" id="1.20.120.1810">
    <property type="match status" value="1"/>
</dbReference>
<keyword evidence="1" id="KW-0805">Transcription regulation</keyword>
<accession>A0A437S6L6</accession>
<dbReference type="InterPro" id="IPR013325">
    <property type="entry name" value="RNA_pol_sigma_r2"/>
</dbReference>
<dbReference type="InterPro" id="IPR013324">
    <property type="entry name" value="RNA_pol_sigma_r3/r4-like"/>
</dbReference>
<keyword evidence="2" id="KW-0731">Sigma factor</keyword>
<dbReference type="InterPro" id="IPR014284">
    <property type="entry name" value="RNA_pol_sigma-70_dom"/>
</dbReference>
<dbReference type="AlphaFoldDB" id="A0A437S6L6"/>
<dbReference type="Pfam" id="PF04542">
    <property type="entry name" value="Sigma70_r2"/>
    <property type="match status" value="1"/>
</dbReference>
<evidence type="ECO:0000256" key="2">
    <source>
        <dbReference type="ARBA" id="ARBA00023082"/>
    </source>
</evidence>
<proteinExistence type="predicted"/>
<dbReference type="InterPro" id="IPR000943">
    <property type="entry name" value="RNA_pol_sigma70"/>
</dbReference>
<evidence type="ECO:0000259" key="5">
    <source>
        <dbReference type="Pfam" id="PF04542"/>
    </source>
</evidence>
<gene>
    <name evidence="6" type="ORF">EF514_06030</name>
</gene>
<dbReference type="GO" id="GO:0016987">
    <property type="term" value="F:sigma factor activity"/>
    <property type="evidence" value="ECO:0007669"/>
    <property type="project" value="UniProtKB-KW"/>
</dbReference>
<dbReference type="NCBIfam" id="TIGR02937">
    <property type="entry name" value="sigma70-ECF"/>
    <property type="match status" value="1"/>
</dbReference>
<keyword evidence="3" id="KW-0238">DNA-binding</keyword>
<keyword evidence="4" id="KW-0804">Transcription</keyword>
<evidence type="ECO:0000313" key="6">
    <source>
        <dbReference type="EMBL" id="RVU54659.1"/>
    </source>
</evidence>
<evidence type="ECO:0000256" key="3">
    <source>
        <dbReference type="ARBA" id="ARBA00023125"/>
    </source>
</evidence>
<dbReference type="SUPFAM" id="SSF88946">
    <property type="entry name" value="Sigma2 domain of RNA polymerase sigma factors"/>
    <property type="match status" value="1"/>
</dbReference>
<organism evidence="6 7">
    <name type="scientific">Anaerosphaera multitolerans</name>
    <dbReference type="NCBI Taxonomy" id="2487351"/>
    <lineage>
        <taxon>Bacteria</taxon>
        <taxon>Bacillati</taxon>
        <taxon>Bacillota</taxon>
        <taxon>Tissierellia</taxon>
        <taxon>Tissierellales</taxon>
        <taxon>Peptoniphilaceae</taxon>
        <taxon>Anaerosphaera</taxon>
    </lineage>
</organism>